<dbReference type="PANTHER" id="PTHR12638:SF0">
    <property type="entry name" value="MAGO HOMOLOG, EXON JUNCTION COMPLEX SUBUNIT-RELATED"/>
    <property type="match status" value="1"/>
</dbReference>
<dbReference type="CDD" id="cd20335">
    <property type="entry name" value="BRcat_RBR"/>
    <property type="match status" value="1"/>
</dbReference>
<comment type="similarity">
    <text evidence="2">Belongs to the mago nashi family.</text>
</comment>
<keyword evidence="15" id="KW-1185">Reference proteome</keyword>
<evidence type="ECO:0000256" key="7">
    <source>
        <dbReference type="ARBA" id="ARBA00022786"/>
    </source>
</evidence>
<dbReference type="PANTHER" id="PTHR12638">
    <property type="entry name" value="PROTEIN MAGO NASHI HOMOLOG"/>
    <property type="match status" value="1"/>
</dbReference>
<evidence type="ECO:0000256" key="5">
    <source>
        <dbReference type="ARBA" id="ARBA00022737"/>
    </source>
</evidence>
<comment type="subcellular location">
    <subcellularLocation>
        <location evidence="1">Nucleus</location>
    </subcellularLocation>
</comment>
<dbReference type="SUPFAM" id="SSF57850">
    <property type="entry name" value="RING/U-box"/>
    <property type="match status" value="2"/>
</dbReference>
<dbReference type="Proteomes" id="UP001189429">
    <property type="component" value="Unassembled WGS sequence"/>
</dbReference>
<dbReference type="SMART" id="SM00647">
    <property type="entry name" value="IBR"/>
    <property type="match status" value="1"/>
</dbReference>
<dbReference type="Gene3D" id="3.30.40.10">
    <property type="entry name" value="Zinc/RING finger domain, C3HC4 (zinc finger)"/>
    <property type="match status" value="1"/>
</dbReference>
<evidence type="ECO:0008006" key="16">
    <source>
        <dbReference type="Google" id="ProtNLM"/>
    </source>
</evidence>
<keyword evidence="8" id="KW-0862">Zinc</keyword>
<sequence>MSCYVVNRQNGAGERATVKVATYGVALGTLGAPAAASMAEGDEFYVRYYVGHKGKFGHEFLEFEFRPDGRLRYANDSNYKNERMIRKECYVTQAVMRELRKTIEDSEILKEDDNHWPAPDRVGRQELEVVCGKEHISFTTSKIGSLADVQASKDPEGLRVFYYLVQDLKCFVFSLIGLHFSMAEGDEFYVRYYVGHKGKFGHEFLEFEFRPDGRLRYANDSNYKNERMIRKECYVTQAVMRELRKTIEDSEILKEDDNHWPAPDRVGRQELEVVCGKEHISFTTSKIGSLADVQASKDPEGLRVFYYLVQDLKCFVFSLIGLHFRQSFFRPAYDIGCLRQSPSPCQRTIDFRHDGSAEISPAPRADRTDMDYQTLPLTKCMKRDQLWSHRPAKPQVEFVVDNQTLAQLVNVEIRIANPHYEQAPDDAGPAVSSAISDLNALLVEGPCSPDVALRALGRLLRPAAQDEDQDGEEFVDLDTAEEAPQVHEASVLPSAGDDAELEGAMGRLVAAVSAAATEAGLDLSAGSAALMLRHCRWDDAEVLRRLRAGAPELAAAAGVAEGPLPEPSWGRGAVGTLAGGAAPVVRCGVCFDDVPTPAALSLQCGHPFCMDCWQQQLAVVVRGGPGGGTRLLDARCPTPGCRVLLGQEIFDRLGTPQQADMYRRALLRSFLEEGGAVVDCPGCSRRVILGPARPDAGPCRRCSRRFCSLCFQGPHGPTTCAERRVWQKMLEGAGQGTLSRWVSRLTSLLSLHEDAVARRCPNPSCGVMSQKIEGCLFSGDITWLDGDSSLQEDAKFEFHRELWEARQKDLEGARARPLSEGLAASLEHEAECELGGAATEAREVLVHGAAWRFFEKDPAKLRLFEFAESDLEKLLAQVVQSRPVLATSGGRFERGESSAQRWALASRPAAMSARPLLEERRKIGIAKAAWQLEDAMKDRQVAAYPESIEGLYGMQRGGQLGSSPAAACVLAAPDAKPCQGVPGGARECVEAAGSVLPECRSFSEGVASDNAALSRSGDPPSFVQAARARQAPRGRAGGCRWAGRPPAAAGRAARGGAVRRAGGGARRSRGLEQCRGGGGALACPIRGVGLASLEARVAEAAPSLGIEARLRAVSQKVYAGDTMAPGLLVVMIVLLAVGSTCTAIFCCDGDRPVKVGHAPPEAPAEDFCRRCCPFWWTASPPAAQMLATRRPSGRPSLLAPAQHRLPGAVPYRQRQAAPGALDSRLSTSRSTVPSLLPAGQTPVITGDSRQPAQATEAPYGLPQIYPQLVMSLAHTRLAVPAEPLANQEFNVDILGVSGKILVTACLVEQGGARRIEIMLYPVGTLLATITSRLELFGGSGDFFGALVPEGGRHVLRDGGGAEKLAVVLSHRDDAELVVLSADPADGRTMVERGSAVR</sequence>
<feature type="compositionally biased region" description="Polar residues" evidence="11">
    <location>
        <begin position="1224"/>
        <end position="1233"/>
    </location>
</feature>
<comment type="caution">
    <text evidence="14">The sequence shown here is derived from an EMBL/GenBank/DDBJ whole genome shotgun (WGS) entry which is preliminary data.</text>
</comment>
<evidence type="ECO:0000256" key="2">
    <source>
        <dbReference type="ARBA" id="ARBA00009270"/>
    </source>
</evidence>
<keyword evidence="6 10" id="KW-0863">Zinc-finger</keyword>
<evidence type="ECO:0000256" key="4">
    <source>
        <dbReference type="ARBA" id="ARBA00022723"/>
    </source>
</evidence>
<feature type="domain" description="RING-type" evidence="12">
    <location>
        <begin position="587"/>
        <end position="637"/>
    </location>
</feature>
<feature type="region of interest" description="Disordered" evidence="11">
    <location>
        <begin position="1219"/>
        <end position="1253"/>
    </location>
</feature>
<evidence type="ECO:0000313" key="14">
    <source>
        <dbReference type="EMBL" id="CAK0841231.1"/>
    </source>
</evidence>
<accession>A0ABN9T7Y9</accession>
<keyword evidence="4" id="KW-0479">Metal-binding</keyword>
<dbReference type="PROSITE" id="PS51873">
    <property type="entry name" value="TRIAD"/>
    <property type="match status" value="1"/>
</dbReference>
<feature type="region of interest" description="Disordered" evidence="11">
    <location>
        <begin position="1010"/>
        <end position="1064"/>
    </location>
</feature>
<evidence type="ECO:0000256" key="3">
    <source>
        <dbReference type="ARBA" id="ARBA00022679"/>
    </source>
</evidence>
<evidence type="ECO:0000313" key="15">
    <source>
        <dbReference type="Proteomes" id="UP001189429"/>
    </source>
</evidence>
<evidence type="ECO:0000259" key="12">
    <source>
        <dbReference type="PROSITE" id="PS50089"/>
    </source>
</evidence>
<evidence type="ECO:0000256" key="1">
    <source>
        <dbReference type="ARBA" id="ARBA00004123"/>
    </source>
</evidence>
<protein>
    <recommendedName>
        <fullName evidence="16">RING-type E3 ubiquitin transferase</fullName>
    </recommendedName>
</protein>
<dbReference type="PROSITE" id="PS50089">
    <property type="entry name" value="ZF_RING_2"/>
    <property type="match status" value="1"/>
</dbReference>
<proteinExistence type="inferred from homology"/>
<dbReference type="InterPro" id="IPR001841">
    <property type="entry name" value="Znf_RING"/>
</dbReference>
<feature type="non-terminal residue" evidence="14">
    <location>
        <position position="1397"/>
    </location>
</feature>
<name>A0ABN9T7Y9_9DINO</name>
<dbReference type="Pfam" id="PF02792">
    <property type="entry name" value="Mago_nashi"/>
    <property type="match status" value="2"/>
</dbReference>
<gene>
    <name evidence="14" type="ORF">PCOR1329_LOCUS36497</name>
</gene>
<dbReference type="CDD" id="cd11295">
    <property type="entry name" value="Mago_nashi"/>
    <property type="match status" value="2"/>
</dbReference>
<evidence type="ECO:0000256" key="10">
    <source>
        <dbReference type="PROSITE-ProRule" id="PRU00175"/>
    </source>
</evidence>
<evidence type="ECO:0000256" key="11">
    <source>
        <dbReference type="SAM" id="MobiDB-lite"/>
    </source>
</evidence>
<keyword evidence="9" id="KW-0539">Nucleus</keyword>
<organism evidence="14 15">
    <name type="scientific">Prorocentrum cordatum</name>
    <dbReference type="NCBI Taxonomy" id="2364126"/>
    <lineage>
        <taxon>Eukaryota</taxon>
        <taxon>Sar</taxon>
        <taxon>Alveolata</taxon>
        <taxon>Dinophyceae</taxon>
        <taxon>Prorocentrales</taxon>
        <taxon>Prorocentraceae</taxon>
        <taxon>Prorocentrum</taxon>
    </lineage>
</organism>
<evidence type="ECO:0000256" key="9">
    <source>
        <dbReference type="ARBA" id="ARBA00023242"/>
    </source>
</evidence>
<dbReference type="SUPFAM" id="SSF89817">
    <property type="entry name" value="Mago nashi protein"/>
    <property type="match status" value="2"/>
</dbReference>
<dbReference type="InterPro" id="IPR044066">
    <property type="entry name" value="TRIAD_supradom"/>
</dbReference>
<dbReference type="InterPro" id="IPR036605">
    <property type="entry name" value="Mago_nashi_sf"/>
</dbReference>
<feature type="compositionally biased region" description="Low complexity" evidence="11">
    <location>
        <begin position="1025"/>
        <end position="1060"/>
    </location>
</feature>
<dbReference type="EMBL" id="CAUYUJ010014439">
    <property type="protein sequence ID" value="CAK0841231.1"/>
    <property type="molecule type" value="Genomic_DNA"/>
</dbReference>
<dbReference type="Pfam" id="PF01485">
    <property type="entry name" value="IBR"/>
    <property type="match status" value="1"/>
</dbReference>
<evidence type="ECO:0000256" key="6">
    <source>
        <dbReference type="ARBA" id="ARBA00022771"/>
    </source>
</evidence>
<evidence type="ECO:0000259" key="13">
    <source>
        <dbReference type="PROSITE" id="PS51873"/>
    </source>
</evidence>
<keyword evidence="7" id="KW-0833">Ubl conjugation pathway</keyword>
<dbReference type="InterPro" id="IPR004023">
    <property type="entry name" value="Mago_nashi"/>
</dbReference>
<dbReference type="InterPro" id="IPR013083">
    <property type="entry name" value="Znf_RING/FYVE/PHD"/>
</dbReference>
<evidence type="ECO:0000256" key="8">
    <source>
        <dbReference type="ARBA" id="ARBA00022833"/>
    </source>
</evidence>
<reference evidence="14" key="1">
    <citation type="submission" date="2023-10" db="EMBL/GenBank/DDBJ databases">
        <authorList>
            <person name="Chen Y."/>
            <person name="Shah S."/>
            <person name="Dougan E. K."/>
            <person name="Thang M."/>
            <person name="Chan C."/>
        </authorList>
    </citation>
    <scope>NUCLEOTIDE SEQUENCE [LARGE SCALE GENOMIC DNA]</scope>
</reference>
<dbReference type="Gene3D" id="3.30.1560.10">
    <property type="entry name" value="Mago nashi"/>
    <property type="match status" value="2"/>
</dbReference>
<keyword evidence="3" id="KW-0808">Transferase</keyword>
<feature type="domain" description="RING-type" evidence="13">
    <location>
        <begin position="583"/>
        <end position="810"/>
    </location>
</feature>
<keyword evidence="5" id="KW-0677">Repeat</keyword>
<dbReference type="InterPro" id="IPR002867">
    <property type="entry name" value="IBR_dom"/>
</dbReference>